<dbReference type="CDD" id="cd00082">
    <property type="entry name" value="HisKA"/>
    <property type="match status" value="1"/>
</dbReference>
<evidence type="ECO:0000256" key="5">
    <source>
        <dbReference type="ARBA" id="ARBA00022553"/>
    </source>
</evidence>
<organism evidence="20 21">
    <name type="scientific">Paenibacillus paeoniae</name>
    <dbReference type="NCBI Taxonomy" id="2292705"/>
    <lineage>
        <taxon>Bacteria</taxon>
        <taxon>Bacillati</taxon>
        <taxon>Bacillota</taxon>
        <taxon>Bacilli</taxon>
        <taxon>Bacillales</taxon>
        <taxon>Paenibacillaceae</taxon>
        <taxon>Paenibacillus</taxon>
    </lineage>
</organism>
<proteinExistence type="predicted"/>
<dbReference type="PANTHER" id="PTHR45528">
    <property type="entry name" value="SENSOR HISTIDINE KINASE CPXA"/>
    <property type="match status" value="1"/>
</dbReference>
<evidence type="ECO:0000256" key="13">
    <source>
        <dbReference type="ARBA" id="ARBA00023026"/>
    </source>
</evidence>
<feature type="domain" description="HAMP" evidence="19">
    <location>
        <begin position="185"/>
        <end position="237"/>
    </location>
</feature>
<dbReference type="Pfam" id="PF02518">
    <property type="entry name" value="HATPase_c"/>
    <property type="match status" value="1"/>
</dbReference>
<dbReference type="SMART" id="SM00388">
    <property type="entry name" value="HisKA"/>
    <property type="match status" value="1"/>
</dbReference>
<dbReference type="PROSITE" id="PS50109">
    <property type="entry name" value="HIS_KIN"/>
    <property type="match status" value="1"/>
</dbReference>
<dbReference type="PANTHER" id="PTHR45528:SF11">
    <property type="entry name" value="HISTIDINE KINASE"/>
    <property type="match status" value="1"/>
</dbReference>
<dbReference type="SMART" id="SM00304">
    <property type="entry name" value="HAMP"/>
    <property type="match status" value="1"/>
</dbReference>
<evidence type="ECO:0000256" key="15">
    <source>
        <dbReference type="ARBA" id="ARBA00037219"/>
    </source>
</evidence>
<dbReference type="SUPFAM" id="SSF55874">
    <property type="entry name" value="ATPase domain of HSP90 chaperone/DNA topoisomerase II/histidine kinase"/>
    <property type="match status" value="1"/>
</dbReference>
<sequence length="458" mass="51420">MKTLYVRIVAIFILIAAISSVLALFIANAYYANRLKTYNEDQLLPVAIQVRDLYEAAPDMDIDAYFDRVGAMGFQIYLVDENLTGHIYGAPFKHTAFDPAIAESVFAGKTYLGLQGERRFLEIIGYFENSIRNTVGIPLQSEDGVYAMFLRPNLLQQLGEIRILLAILLGHAFLLILALIVILTRTIVKPLKALKAATRKIVGGDYRIELDVKRKDEIGELARDFSHMAQGLERLDDMRQEFVANVSHEFQTPVTTIQGFAQAILDNKTSAEEQRDYLNIIHMESGRLSSLSKQLLTLAALDKETALIQRETFRLDEQIRQVLIMTEWQWSKKQLELALELPEVMIAADKNLLYQVWMNLIGNGMKFTRPGDCITIDINVRQAVVVTISDTGIGISQEELPYIFDRFFKADQSRGRSHSGSGLGLSISRKIVELHGGTITVSSEPSKGTSFTVTLPQL</sequence>
<dbReference type="FunFam" id="3.30.565.10:FF:000006">
    <property type="entry name" value="Sensor histidine kinase WalK"/>
    <property type="match status" value="1"/>
</dbReference>
<evidence type="ECO:0000313" key="21">
    <source>
        <dbReference type="Proteomes" id="UP000261905"/>
    </source>
</evidence>
<dbReference type="InterPro" id="IPR003661">
    <property type="entry name" value="HisK_dim/P_dom"/>
</dbReference>
<dbReference type="InterPro" id="IPR050398">
    <property type="entry name" value="HssS/ArlS-like"/>
</dbReference>
<evidence type="ECO:0000256" key="12">
    <source>
        <dbReference type="ARBA" id="ARBA00023012"/>
    </source>
</evidence>
<dbReference type="InterPro" id="IPR005467">
    <property type="entry name" value="His_kinase_dom"/>
</dbReference>
<dbReference type="Gene3D" id="3.30.565.10">
    <property type="entry name" value="Histidine kinase-like ATPase, C-terminal domain"/>
    <property type="match status" value="1"/>
</dbReference>
<evidence type="ECO:0000256" key="17">
    <source>
        <dbReference type="SAM" id="Phobius"/>
    </source>
</evidence>
<evidence type="ECO:0000256" key="7">
    <source>
        <dbReference type="ARBA" id="ARBA00022692"/>
    </source>
</evidence>
<comment type="caution">
    <text evidence="20">The sequence shown here is derived from an EMBL/GenBank/DDBJ whole genome shotgun (WGS) entry which is preliminary data.</text>
</comment>
<keyword evidence="11 17" id="KW-1133">Transmembrane helix</keyword>
<dbReference type="Pfam" id="PF00512">
    <property type="entry name" value="HisKA"/>
    <property type="match status" value="1"/>
</dbReference>
<gene>
    <name evidence="20" type="ORF">DX130_14995</name>
</gene>
<keyword evidence="4" id="KW-1003">Cell membrane</keyword>
<keyword evidence="12" id="KW-0902">Two-component regulatory system</keyword>
<evidence type="ECO:0000256" key="14">
    <source>
        <dbReference type="ARBA" id="ARBA00023136"/>
    </source>
</evidence>
<dbReference type="CDD" id="cd06225">
    <property type="entry name" value="HAMP"/>
    <property type="match status" value="1"/>
</dbReference>
<dbReference type="FunFam" id="1.10.287.130:FF:000001">
    <property type="entry name" value="Two-component sensor histidine kinase"/>
    <property type="match status" value="1"/>
</dbReference>
<dbReference type="GO" id="GO:0005524">
    <property type="term" value="F:ATP binding"/>
    <property type="evidence" value="ECO:0007669"/>
    <property type="project" value="UniProtKB-KW"/>
</dbReference>
<dbReference type="OrthoDB" id="9813151at2"/>
<keyword evidence="7 17" id="KW-0812">Transmembrane</keyword>
<dbReference type="InterPro" id="IPR036890">
    <property type="entry name" value="HATPase_C_sf"/>
</dbReference>
<dbReference type="Proteomes" id="UP000261905">
    <property type="component" value="Unassembled WGS sequence"/>
</dbReference>
<keyword evidence="10" id="KW-0067">ATP-binding</keyword>
<keyword evidence="8" id="KW-0547">Nucleotide-binding</keyword>
<dbReference type="CDD" id="cd16922">
    <property type="entry name" value="HATPase_EvgS-ArcB-TorS-like"/>
    <property type="match status" value="1"/>
</dbReference>
<dbReference type="SUPFAM" id="SSF158472">
    <property type="entry name" value="HAMP domain-like"/>
    <property type="match status" value="1"/>
</dbReference>
<evidence type="ECO:0000256" key="11">
    <source>
        <dbReference type="ARBA" id="ARBA00022989"/>
    </source>
</evidence>
<evidence type="ECO:0000256" key="3">
    <source>
        <dbReference type="ARBA" id="ARBA00012438"/>
    </source>
</evidence>
<accession>A0A371PG58</accession>
<comment type="catalytic activity">
    <reaction evidence="1">
        <text>ATP + protein L-histidine = ADP + protein N-phospho-L-histidine.</text>
        <dbReference type="EC" id="2.7.13.3"/>
    </reaction>
</comment>
<dbReference type="InterPro" id="IPR004358">
    <property type="entry name" value="Sig_transdc_His_kin-like_C"/>
</dbReference>
<comment type="function">
    <text evidence="15">Member of the two-component regulatory system HssS/HssR involved in intracellular heme homeostasis and tempering of staphylococcal virulence. HssS functions as a heme sensor histidine kinase which is autophosphorylated at a histidine residue and transfers its phosphate group to an aspartate residue of HssR. HssR/HssS activates the expression of hrtAB, an efflux pump, in response to extracellular heme, hemin, hemoglobin or blood.</text>
</comment>
<keyword evidence="6" id="KW-0808">Transferase</keyword>
<evidence type="ECO:0000256" key="6">
    <source>
        <dbReference type="ARBA" id="ARBA00022679"/>
    </source>
</evidence>
<keyword evidence="13" id="KW-0843">Virulence</keyword>
<dbReference type="SUPFAM" id="SSF47384">
    <property type="entry name" value="Homodimeric domain of signal transducing histidine kinase"/>
    <property type="match status" value="1"/>
</dbReference>
<keyword evidence="14 17" id="KW-0472">Membrane</keyword>
<dbReference type="GO" id="GO:0005886">
    <property type="term" value="C:plasma membrane"/>
    <property type="evidence" value="ECO:0007669"/>
    <property type="project" value="UniProtKB-SubCell"/>
</dbReference>
<dbReference type="EMBL" id="QUBQ01000002">
    <property type="protein sequence ID" value="REK74949.1"/>
    <property type="molecule type" value="Genomic_DNA"/>
</dbReference>
<feature type="transmembrane region" description="Helical" evidence="17">
    <location>
        <begin position="6"/>
        <end position="31"/>
    </location>
</feature>
<dbReference type="AlphaFoldDB" id="A0A371PG58"/>
<dbReference type="InterPro" id="IPR003660">
    <property type="entry name" value="HAMP_dom"/>
</dbReference>
<evidence type="ECO:0000256" key="9">
    <source>
        <dbReference type="ARBA" id="ARBA00022777"/>
    </source>
</evidence>
<name>A0A371PG58_9BACL</name>
<dbReference type="Gene3D" id="1.10.287.130">
    <property type="match status" value="1"/>
</dbReference>
<comment type="subcellular location">
    <subcellularLocation>
        <location evidence="2">Cell membrane</location>
        <topology evidence="2">Multi-pass membrane protein</topology>
    </subcellularLocation>
</comment>
<dbReference type="EC" id="2.7.13.3" evidence="3"/>
<dbReference type="InterPro" id="IPR003594">
    <property type="entry name" value="HATPase_dom"/>
</dbReference>
<feature type="transmembrane region" description="Helical" evidence="17">
    <location>
        <begin position="163"/>
        <end position="183"/>
    </location>
</feature>
<evidence type="ECO:0000259" key="19">
    <source>
        <dbReference type="PROSITE" id="PS50885"/>
    </source>
</evidence>
<reference evidence="20 21" key="1">
    <citation type="submission" date="2018-08" db="EMBL/GenBank/DDBJ databases">
        <title>Paenibacillus sp. M4BSY-1, whole genome shotgun sequence.</title>
        <authorList>
            <person name="Tuo L."/>
        </authorList>
    </citation>
    <scope>NUCLEOTIDE SEQUENCE [LARGE SCALE GENOMIC DNA]</scope>
    <source>
        <strain evidence="20 21">M4BSY-1</strain>
    </source>
</reference>
<dbReference type="SMART" id="SM00387">
    <property type="entry name" value="HATPase_c"/>
    <property type="match status" value="1"/>
</dbReference>
<dbReference type="GO" id="GO:0000155">
    <property type="term" value="F:phosphorelay sensor kinase activity"/>
    <property type="evidence" value="ECO:0007669"/>
    <property type="project" value="InterPro"/>
</dbReference>
<evidence type="ECO:0000259" key="18">
    <source>
        <dbReference type="PROSITE" id="PS50109"/>
    </source>
</evidence>
<feature type="domain" description="Histidine kinase" evidence="18">
    <location>
        <begin position="245"/>
        <end position="458"/>
    </location>
</feature>
<evidence type="ECO:0000256" key="16">
    <source>
        <dbReference type="ARBA" id="ARBA00040841"/>
    </source>
</evidence>
<dbReference type="Gene3D" id="6.10.340.10">
    <property type="match status" value="1"/>
</dbReference>
<keyword evidence="21" id="KW-1185">Reference proteome</keyword>
<evidence type="ECO:0000256" key="4">
    <source>
        <dbReference type="ARBA" id="ARBA00022475"/>
    </source>
</evidence>
<keyword evidence="9 20" id="KW-0418">Kinase</keyword>
<evidence type="ECO:0000256" key="1">
    <source>
        <dbReference type="ARBA" id="ARBA00000085"/>
    </source>
</evidence>
<dbReference type="InterPro" id="IPR036097">
    <property type="entry name" value="HisK_dim/P_sf"/>
</dbReference>
<dbReference type="RefSeq" id="WP_116046692.1">
    <property type="nucleotide sequence ID" value="NZ_QUBQ01000002.1"/>
</dbReference>
<evidence type="ECO:0000256" key="10">
    <source>
        <dbReference type="ARBA" id="ARBA00022840"/>
    </source>
</evidence>
<evidence type="ECO:0000256" key="8">
    <source>
        <dbReference type="ARBA" id="ARBA00022741"/>
    </source>
</evidence>
<evidence type="ECO:0000313" key="20">
    <source>
        <dbReference type="EMBL" id="REK74949.1"/>
    </source>
</evidence>
<keyword evidence="5" id="KW-0597">Phosphoprotein</keyword>
<protein>
    <recommendedName>
        <fullName evidence="16">Heme sensor protein HssS</fullName>
        <ecNumber evidence="3">2.7.13.3</ecNumber>
    </recommendedName>
</protein>
<dbReference type="PROSITE" id="PS50885">
    <property type="entry name" value="HAMP"/>
    <property type="match status" value="1"/>
</dbReference>
<dbReference type="PRINTS" id="PR00344">
    <property type="entry name" value="BCTRLSENSOR"/>
</dbReference>
<evidence type="ECO:0000256" key="2">
    <source>
        <dbReference type="ARBA" id="ARBA00004651"/>
    </source>
</evidence>
<dbReference type="Pfam" id="PF00672">
    <property type="entry name" value="HAMP"/>
    <property type="match status" value="1"/>
</dbReference>